<dbReference type="KEGG" id="sro:Sros_7819"/>
<name>D2AT06_STRRD</name>
<protein>
    <submittedName>
        <fullName evidence="2">Uncharacterized protein</fullName>
    </submittedName>
</protein>
<gene>
    <name evidence="2" type="ordered locus">Sros_7819</name>
</gene>
<dbReference type="InterPro" id="IPR006311">
    <property type="entry name" value="TAT_signal"/>
</dbReference>
<accession>D2AT06</accession>
<sequence>MRKTFVQPSGIKPTMSRVATSTSRRLAVSVLAAGALVASTAPAAHAKTEIYRESANGCASAEFTYTYKPDGNGSYSIFVSGEMFWKKSSSTCGAFLSPYVGVLQYKGEQHGIPFGWTIFPSGIMMDNPGTLSAGDLGYTNVRFRMCNMNNQTGYIGTCGSS</sequence>
<evidence type="ECO:0000313" key="2">
    <source>
        <dbReference type="EMBL" id="ACZ90483.1"/>
    </source>
</evidence>
<organism evidence="2 3">
    <name type="scientific">Streptosporangium roseum (strain ATCC 12428 / DSM 43021 / JCM 3005 / KCTC 9067 / NCIMB 10171 / NRRL 2505 / NI 9100)</name>
    <dbReference type="NCBI Taxonomy" id="479432"/>
    <lineage>
        <taxon>Bacteria</taxon>
        <taxon>Bacillati</taxon>
        <taxon>Actinomycetota</taxon>
        <taxon>Actinomycetes</taxon>
        <taxon>Streptosporangiales</taxon>
        <taxon>Streptosporangiaceae</taxon>
        <taxon>Streptosporangium</taxon>
    </lineage>
</organism>
<feature type="signal peptide" evidence="1">
    <location>
        <begin position="1"/>
        <end position="46"/>
    </location>
</feature>
<dbReference type="EMBL" id="CP001814">
    <property type="protein sequence ID" value="ACZ90483.1"/>
    <property type="molecule type" value="Genomic_DNA"/>
</dbReference>
<keyword evidence="3" id="KW-1185">Reference proteome</keyword>
<feature type="chain" id="PRO_5039008937" evidence="1">
    <location>
        <begin position="47"/>
        <end position="161"/>
    </location>
</feature>
<evidence type="ECO:0000256" key="1">
    <source>
        <dbReference type="SAM" id="SignalP"/>
    </source>
</evidence>
<evidence type="ECO:0000313" key="3">
    <source>
        <dbReference type="Proteomes" id="UP000002029"/>
    </source>
</evidence>
<dbReference type="Proteomes" id="UP000002029">
    <property type="component" value="Chromosome"/>
</dbReference>
<keyword evidence="1" id="KW-0732">Signal</keyword>
<dbReference type="PROSITE" id="PS51318">
    <property type="entry name" value="TAT"/>
    <property type="match status" value="1"/>
</dbReference>
<reference evidence="2 3" key="1">
    <citation type="journal article" date="2010" name="Stand. Genomic Sci.">
        <title>Complete genome sequence of Streptosporangium roseum type strain (NI 9100).</title>
        <authorList>
            <person name="Nolan M."/>
            <person name="Sikorski J."/>
            <person name="Jando M."/>
            <person name="Lucas S."/>
            <person name="Lapidus A."/>
            <person name="Glavina Del Rio T."/>
            <person name="Chen F."/>
            <person name="Tice H."/>
            <person name="Pitluck S."/>
            <person name="Cheng J.F."/>
            <person name="Chertkov O."/>
            <person name="Sims D."/>
            <person name="Meincke L."/>
            <person name="Brettin T."/>
            <person name="Han C."/>
            <person name="Detter J.C."/>
            <person name="Bruce D."/>
            <person name="Goodwin L."/>
            <person name="Land M."/>
            <person name="Hauser L."/>
            <person name="Chang Y.J."/>
            <person name="Jeffries C.D."/>
            <person name="Ivanova N."/>
            <person name="Mavromatis K."/>
            <person name="Mikhailova N."/>
            <person name="Chen A."/>
            <person name="Palaniappan K."/>
            <person name="Chain P."/>
            <person name="Rohde M."/>
            <person name="Goker M."/>
            <person name="Bristow J."/>
            <person name="Eisen J.A."/>
            <person name="Markowitz V."/>
            <person name="Hugenholtz P."/>
            <person name="Kyrpides N.C."/>
            <person name="Klenk H.P."/>
        </authorList>
    </citation>
    <scope>NUCLEOTIDE SEQUENCE [LARGE SCALE GENOMIC DNA]</scope>
    <source>
        <strain evidence="3">ATCC 12428 / DSM 43021 / JCM 3005 / NI 9100</strain>
    </source>
</reference>
<dbReference type="AlphaFoldDB" id="D2AT06"/>
<proteinExistence type="predicted"/>
<dbReference type="RefSeq" id="WP_012894213.1">
    <property type="nucleotide sequence ID" value="NC_013595.1"/>
</dbReference>
<dbReference type="OrthoDB" id="9808630at2"/>
<dbReference type="HOGENOM" id="CLU_1642819_0_0_11"/>